<dbReference type="SUPFAM" id="SSF52540">
    <property type="entry name" value="P-loop containing nucleoside triphosphate hydrolases"/>
    <property type="match status" value="1"/>
</dbReference>
<dbReference type="EC" id="5.6.2.4" evidence="7"/>
<dbReference type="Gene3D" id="3.40.91.30">
    <property type="match status" value="1"/>
</dbReference>
<evidence type="ECO:0000259" key="10">
    <source>
        <dbReference type="PROSITE" id="PS51198"/>
    </source>
</evidence>
<comment type="caution">
    <text evidence="11">The sequence shown here is derived from an EMBL/GenBank/DDBJ whole genome shotgun (WGS) entry which is preliminary data.</text>
</comment>
<evidence type="ECO:0000256" key="5">
    <source>
        <dbReference type="ARBA" id="ARBA00023235"/>
    </source>
</evidence>
<dbReference type="Pfam" id="PF13361">
    <property type="entry name" value="UvrD_C"/>
    <property type="match status" value="1"/>
</dbReference>
<gene>
    <name evidence="11" type="ORF">HX882_27315</name>
</gene>
<dbReference type="GO" id="GO:0043138">
    <property type="term" value="F:3'-5' DNA helicase activity"/>
    <property type="evidence" value="ECO:0007669"/>
    <property type="project" value="UniProtKB-EC"/>
</dbReference>
<dbReference type="GO" id="GO:0003677">
    <property type="term" value="F:DNA binding"/>
    <property type="evidence" value="ECO:0007669"/>
    <property type="project" value="InterPro"/>
</dbReference>
<dbReference type="InterPro" id="IPR014016">
    <property type="entry name" value="UvrD-like_ATP-bd"/>
</dbReference>
<evidence type="ECO:0000313" key="11">
    <source>
        <dbReference type="EMBL" id="NWB99598.1"/>
    </source>
</evidence>
<dbReference type="PANTHER" id="PTHR11070">
    <property type="entry name" value="UVRD / RECB / PCRA DNA HELICASE FAMILY MEMBER"/>
    <property type="match status" value="1"/>
</dbReference>
<evidence type="ECO:0000256" key="3">
    <source>
        <dbReference type="ARBA" id="ARBA00022806"/>
    </source>
</evidence>
<dbReference type="GO" id="GO:0000725">
    <property type="term" value="P:recombinational repair"/>
    <property type="evidence" value="ECO:0007669"/>
    <property type="project" value="TreeGrafter"/>
</dbReference>
<dbReference type="RefSeq" id="WP_177105181.1">
    <property type="nucleotide sequence ID" value="NZ_JACAQB010000024.1"/>
</dbReference>
<proteinExistence type="predicted"/>
<keyword evidence="2 9" id="KW-0378">Hydrolase</keyword>
<dbReference type="Gene3D" id="3.40.50.300">
    <property type="entry name" value="P-loop containing nucleotide triphosphate hydrolases"/>
    <property type="match status" value="3"/>
</dbReference>
<keyword evidence="4 9" id="KW-0067">ATP-binding</keyword>
<dbReference type="PANTHER" id="PTHR11070:SF63">
    <property type="entry name" value="DNA HELICASE IV"/>
    <property type="match status" value="1"/>
</dbReference>
<evidence type="ECO:0000256" key="6">
    <source>
        <dbReference type="ARBA" id="ARBA00034617"/>
    </source>
</evidence>
<dbReference type="GO" id="GO:0005524">
    <property type="term" value="F:ATP binding"/>
    <property type="evidence" value="ECO:0007669"/>
    <property type="project" value="UniProtKB-UniRule"/>
</dbReference>
<keyword evidence="5" id="KW-0413">Isomerase</keyword>
<protein>
    <recommendedName>
        <fullName evidence="7">DNA 3'-5' helicase</fullName>
        <ecNumber evidence="7">5.6.2.4</ecNumber>
    </recommendedName>
</protein>
<evidence type="ECO:0000256" key="4">
    <source>
        <dbReference type="ARBA" id="ARBA00022840"/>
    </source>
</evidence>
<dbReference type="GO" id="GO:0016787">
    <property type="term" value="F:hydrolase activity"/>
    <property type="evidence" value="ECO:0007669"/>
    <property type="project" value="UniProtKB-UniRule"/>
</dbReference>
<feature type="domain" description="UvrD-like helicase ATP-binding" evidence="10">
    <location>
        <begin position="193"/>
        <end position="648"/>
    </location>
</feature>
<evidence type="ECO:0000256" key="9">
    <source>
        <dbReference type="PROSITE-ProRule" id="PRU00560"/>
    </source>
</evidence>
<keyword evidence="3 9" id="KW-0347">Helicase</keyword>
<evidence type="ECO:0000256" key="7">
    <source>
        <dbReference type="ARBA" id="ARBA00034808"/>
    </source>
</evidence>
<dbReference type="InterPro" id="IPR000212">
    <property type="entry name" value="DNA_helicase_UvrD/REP"/>
</dbReference>
<comment type="catalytic activity">
    <reaction evidence="8">
        <text>ATP + H2O = ADP + phosphate + H(+)</text>
        <dbReference type="Rhea" id="RHEA:13065"/>
        <dbReference type="ChEBI" id="CHEBI:15377"/>
        <dbReference type="ChEBI" id="CHEBI:15378"/>
        <dbReference type="ChEBI" id="CHEBI:30616"/>
        <dbReference type="ChEBI" id="CHEBI:43474"/>
        <dbReference type="ChEBI" id="CHEBI:456216"/>
        <dbReference type="EC" id="5.6.2.4"/>
    </reaction>
</comment>
<feature type="binding site" evidence="9">
    <location>
        <begin position="214"/>
        <end position="221"/>
    </location>
    <ligand>
        <name>ATP</name>
        <dbReference type="ChEBI" id="CHEBI:30616"/>
    </ligand>
</feature>
<dbReference type="AlphaFoldDB" id="A0A7Y7XIQ1"/>
<name>A0A7Y7XIQ1_9PSED</name>
<evidence type="ECO:0000256" key="8">
    <source>
        <dbReference type="ARBA" id="ARBA00048988"/>
    </source>
</evidence>
<dbReference type="Pfam" id="PF00580">
    <property type="entry name" value="UvrD-helicase"/>
    <property type="match status" value="1"/>
</dbReference>
<dbReference type="PROSITE" id="PS51198">
    <property type="entry name" value="UVRD_HELICASE_ATP_BIND"/>
    <property type="match status" value="1"/>
</dbReference>
<dbReference type="InterPro" id="IPR014017">
    <property type="entry name" value="DNA_helicase_UvrD-like_C"/>
</dbReference>
<dbReference type="GO" id="GO:0005829">
    <property type="term" value="C:cytosol"/>
    <property type="evidence" value="ECO:0007669"/>
    <property type="project" value="TreeGrafter"/>
</dbReference>
<reference evidence="11 12" key="1">
    <citation type="submission" date="2020-04" db="EMBL/GenBank/DDBJ databases">
        <title>Molecular characterization of pseudomonads from Agaricus bisporus reveal novel blotch 2 pathogens in Western Europe.</title>
        <authorList>
            <person name="Taparia T."/>
            <person name="Krijger M."/>
            <person name="Haynes E."/>
            <person name="Elpinstone J.G."/>
            <person name="Noble R."/>
            <person name="Van Der Wolf J."/>
        </authorList>
    </citation>
    <scope>NUCLEOTIDE SEQUENCE [LARGE SCALE GENOMIC DNA]</scope>
    <source>
        <strain evidence="11 12">H7001</strain>
    </source>
</reference>
<dbReference type="Proteomes" id="UP000539985">
    <property type="component" value="Unassembled WGS sequence"/>
</dbReference>
<comment type="catalytic activity">
    <reaction evidence="6">
        <text>Couples ATP hydrolysis with the unwinding of duplex DNA by translocating in the 3'-5' direction.</text>
        <dbReference type="EC" id="5.6.2.4"/>
    </reaction>
</comment>
<evidence type="ECO:0000256" key="2">
    <source>
        <dbReference type="ARBA" id="ARBA00022801"/>
    </source>
</evidence>
<organism evidence="11 12">
    <name type="scientific">Pseudomonas gingeri</name>
    <dbReference type="NCBI Taxonomy" id="117681"/>
    <lineage>
        <taxon>Bacteria</taxon>
        <taxon>Pseudomonadati</taxon>
        <taxon>Pseudomonadota</taxon>
        <taxon>Gammaproteobacteria</taxon>
        <taxon>Pseudomonadales</taxon>
        <taxon>Pseudomonadaceae</taxon>
        <taxon>Pseudomonas</taxon>
    </lineage>
</organism>
<accession>A0A7Y7XIQ1</accession>
<sequence>MTQEAFRSFGWVKWVGAGCASIDIASNGLIAVDWTGRPSTLSVAGMPRPPELNRWLVVSRLKLSAASGPVVAIGWGVKKPYQLWRAALREWYADRIQSVAGSLNSFFDRVSQTGYCRRSQWVRLHAQLVKQSAQWPGLPDRGLGVLSREERKVLTRAWSWVKNGEVFLRRWRAHYVKSSLVKYAELFERVESSPLTPKQRLACIIDEDNNLVLAGAGTGKTSTTIGRVAFLVKSGQARPDEILLLAYGNDAAKEMRERLESRLGVKGVEALTFHSLGKSILQHPSLSPMADDEAARKRFVQLAFERLQNEPEYRKRLLQYFEHYLYPIKNPFDFASLGEYFRYLAEHEVRTLKGERVKSMAECRIANFLFKMGVEYRYELAYKVSTRTLERRQYHPDFYLPDFDLYIEHFGVDRRGNTAPYINRAAYQEAMAWKRQLHKQHQTHLIETYHYEQQEGVLLKVLEERLTAAGVTFEPMPDEAQLETLREFGVVSALAELLEELLKCFKAADLSLVELEARIKAAPDPDQMRAALVLLEPIYQQYQKELERNQQIDFDDMIVRAIERVEKGGYTPPWRFILVDEFQDTSNPRARLVRGLRRLQPDGSLFCVGDDWQSIYRFTGSDITLTSEFDKFFGPTATSALDKTFRFNDRISEVASRFVMRNPAQLFKKMSTHVEEADPAVSLFRTDLKDDQALEQVIARIDARASAGASVYILARFSFGLPDKSKLEQLAKLYPKLLIRVDSIHSSKGQEADFVVLLGNKSGKFGLPSEKMSHPLVDALLPPRESFIHAEERRLFYVALTRAKRRVYLVAGENKVSSFVKELIDDEYDLELNEFGTPASIVSAPPCPVCEAGELTLRKQTKKDKYFYFCSLSPRCSHTESACPDCRSPMHARGRYLVCAQNCGGWIALCTKSGGRMVWQQTDRPFWGCSDYRGTEPGSCTHKERSISPPQGCEARAVTQ</sequence>
<evidence type="ECO:0000256" key="1">
    <source>
        <dbReference type="ARBA" id="ARBA00022741"/>
    </source>
</evidence>
<evidence type="ECO:0000313" key="12">
    <source>
        <dbReference type="Proteomes" id="UP000539985"/>
    </source>
</evidence>
<keyword evidence="1 9" id="KW-0547">Nucleotide-binding</keyword>
<dbReference type="EMBL" id="JACAQB010000024">
    <property type="protein sequence ID" value="NWB99598.1"/>
    <property type="molecule type" value="Genomic_DNA"/>
</dbReference>
<dbReference type="InterPro" id="IPR027417">
    <property type="entry name" value="P-loop_NTPase"/>
</dbReference>